<name>A0AAW1T044_9CHLO</name>
<dbReference type="PANTHER" id="PTHR22966:SF61">
    <property type="entry name" value="2-AMINOETHANETHIOL DIOXYGENASE"/>
    <property type="match status" value="1"/>
</dbReference>
<comment type="caution">
    <text evidence="7">The sequence shown here is derived from an EMBL/GenBank/DDBJ whole genome shotgun (WGS) entry which is preliminary data.</text>
</comment>
<accession>A0AAW1T044</accession>
<dbReference type="EC" id="1.13.11.20" evidence="2"/>
<dbReference type="AlphaFoldDB" id="A0AAW1T044"/>
<evidence type="ECO:0000256" key="1">
    <source>
        <dbReference type="ARBA" id="ARBA00006622"/>
    </source>
</evidence>
<evidence type="ECO:0000256" key="2">
    <source>
        <dbReference type="ARBA" id="ARBA00013133"/>
    </source>
</evidence>
<evidence type="ECO:0000256" key="6">
    <source>
        <dbReference type="ARBA" id="ARBA00024284"/>
    </source>
</evidence>
<comment type="catalytic activity">
    <reaction evidence="6">
        <text>L-cysteine + O2 = 3-sulfino-L-alanine + H(+)</text>
        <dbReference type="Rhea" id="RHEA:20441"/>
        <dbReference type="ChEBI" id="CHEBI:15378"/>
        <dbReference type="ChEBI" id="CHEBI:15379"/>
        <dbReference type="ChEBI" id="CHEBI:35235"/>
        <dbReference type="ChEBI" id="CHEBI:61085"/>
        <dbReference type="EC" id="1.13.11.20"/>
    </reaction>
    <physiologicalReaction direction="left-to-right" evidence="6">
        <dbReference type="Rhea" id="RHEA:20442"/>
    </physiologicalReaction>
</comment>
<dbReference type="GO" id="GO:0070483">
    <property type="term" value="P:detection of hypoxia"/>
    <property type="evidence" value="ECO:0007669"/>
    <property type="project" value="UniProtKB-ARBA"/>
</dbReference>
<dbReference type="InterPro" id="IPR012864">
    <property type="entry name" value="PCO/ADO"/>
</dbReference>
<dbReference type="GO" id="GO:0046872">
    <property type="term" value="F:metal ion binding"/>
    <property type="evidence" value="ECO:0007669"/>
    <property type="project" value="UniProtKB-KW"/>
</dbReference>
<comment type="similarity">
    <text evidence="1">Belongs to the cysteine dioxygenase family.</text>
</comment>
<evidence type="ECO:0000256" key="5">
    <source>
        <dbReference type="ARBA" id="ARBA00023004"/>
    </source>
</evidence>
<evidence type="ECO:0000256" key="4">
    <source>
        <dbReference type="ARBA" id="ARBA00023002"/>
    </source>
</evidence>
<evidence type="ECO:0000313" key="8">
    <source>
        <dbReference type="Proteomes" id="UP001485043"/>
    </source>
</evidence>
<keyword evidence="8" id="KW-1185">Reference proteome</keyword>
<dbReference type="EMBL" id="JALJOV010000630">
    <property type="protein sequence ID" value="KAK9862267.1"/>
    <property type="molecule type" value="Genomic_DNA"/>
</dbReference>
<dbReference type="CDD" id="cd20289">
    <property type="entry name" value="cupin_ADO"/>
    <property type="match status" value="1"/>
</dbReference>
<reference evidence="7 8" key="1">
    <citation type="journal article" date="2024" name="Nat. Commun.">
        <title>Phylogenomics reveals the evolutionary origins of lichenization in chlorophyte algae.</title>
        <authorList>
            <person name="Puginier C."/>
            <person name="Libourel C."/>
            <person name="Otte J."/>
            <person name="Skaloud P."/>
            <person name="Haon M."/>
            <person name="Grisel S."/>
            <person name="Petersen M."/>
            <person name="Berrin J.G."/>
            <person name="Delaux P.M."/>
            <person name="Dal Grande F."/>
            <person name="Keller J."/>
        </authorList>
    </citation>
    <scope>NUCLEOTIDE SEQUENCE [LARGE SCALE GENOMIC DNA]</scope>
    <source>
        <strain evidence="7 8">SAG 2523</strain>
    </source>
</reference>
<dbReference type="InterPro" id="IPR014710">
    <property type="entry name" value="RmlC-like_jellyroll"/>
</dbReference>
<dbReference type="Pfam" id="PF07847">
    <property type="entry name" value="PCO_ADO"/>
    <property type="match status" value="1"/>
</dbReference>
<dbReference type="PANTHER" id="PTHR22966">
    <property type="entry name" value="2-AMINOETHANETHIOL DIOXYGENASE"/>
    <property type="match status" value="1"/>
</dbReference>
<keyword evidence="5" id="KW-0408">Iron</keyword>
<gene>
    <name evidence="7" type="ORF">WJX84_007122</name>
</gene>
<organism evidence="7 8">
    <name type="scientific">Apatococcus fuscideae</name>
    <dbReference type="NCBI Taxonomy" id="2026836"/>
    <lineage>
        <taxon>Eukaryota</taxon>
        <taxon>Viridiplantae</taxon>
        <taxon>Chlorophyta</taxon>
        <taxon>core chlorophytes</taxon>
        <taxon>Trebouxiophyceae</taxon>
        <taxon>Chlorellales</taxon>
        <taxon>Chlorellaceae</taxon>
        <taxon>Apatococcus</taxon>
    </lineage>
</organism>
<protein>
    <recommendedName>
        <fullName evidence="2">cysteine dioxygenase</fullName>
        <ecNumber evidence="2">1.13.11.20</ecNumber>
    </recommendedName>
</protein>
<dbReference type="InterPro" id="IPR011051">
    <property type="entry name" value="RmlC_Cupin_sf"/>
</dbReference>
<proteinExistence type="inferred from homology"/>
<keyword evidence="4" id="KW-0560">Oxidoreductase</keyword>
<evidence type="ECO:0000313" key="7">
    <source>
        <dbReference type="EMBL" id="KAK9862267.1"/>
    </source>
</evidence>
<dbReference type="GO" id="GO:0017172">
    <property type="term" value="F:cysteine dioxygenase activity"/>
    <property type="evidence" value="ECO:0007669"/>
    <property type="project" value="UniProtKB-EC"/>
</dbReference>
<dbReference type="Proteomes" id="UP001485043">
    <property type="component" value="Unassembled WGS sequence"/>
</dbReference>
<keyword evidence="3" id="KW-0479">Metal-binding</keyword>
<dbReference type="Gene3D" id="2.60.120.10">
    <property type="entry name" value="Jelly Rolls"/>
    <property type="match status" value="1"/>
</dbReference>
<evidence type="ECO:0000256" key="3">
    <source>
        <dbReference type="ARBA" id="ARBA00022723"/>
    </source>
</evidence>
<sequence>MPGEPHSSRLQQLYWTAKQTLRRGIQPSPAGVHKLKQALAAIPLEELGLKEDDLEQAPRGLQSWFQKQKARNPHVTYLHIHEDADFSLGIFCIPAKASLPLHDHPGMTVLSRVLYGDMHVRGLDWVKHQPAAVAADELAEVALDTNLSSGSAPAALFPTDGGNIHQLTAITPCAVLDLLAPPYNPSGGRDCTYYAESPAAAGKVALRVVERPADFVCKSARYQGLQIDQHR</sequence>
<dbReference type="SUPFAM" id="SSF51182">
    <property type="entry name" value="RmlC-like cupins"/>
    <property type="match status" value="1"/>
</dbReference>